<organism evidence="3 4">
    <name type="scientific">Ruminococcus albus</name>
    <dbReference type="NCBI Taxonomy" id="1264"/>
    <lineage>
        <taxon>Bacteria</taxon>
        <taxon>Bacillati</taxon>
        <taxon>Bacillota</taxon>
        <taxon>Clostridia</taxon>
        <taxon>Eubacteriales</taxon>
        <taxon>Oscillospiraceae</taxon>
        <taxon>Ruminococcus</taxon>
    </lineage>
</organism>
<proteinExistence type="predicted"/>
<dbReference type="InterPro" id="IPR029058">
    <property type="entry name" value="AB_hydrolase_fold"/>
</dbReference>
<evidence type="ECO:0000313" key="4">
    <source>
        <dbReference type="Proteomes" id="UP000182192"/>
    </source>
</evidence>
<dbReference type="Pfam" id="PF12146">
    <property type="entry name" value="Hydrolase_4"/>
    <property type="match status" value="1"/>
</dbReference>
<dbReference type="Gene3D" id="3.40.50.1820">
    <property type="entry name" value="alpha/beta hydrolase"/>
    <property type="match status" value="1"/>
</dbReference>
<dbReference type="PANTHER" id="PTHR22946">
    <property type="entry name" value="DIENELACTONE HYDROLASE DOMAIN-CONTAINING PROTEIN-RELATED"/>
    <property type="match status" value="1"/>
</dbReference>
<dbReference type="InterPro" id="IPR022742">
    <property type="entry name" value="Hydrolase_4"/>
</dbReference>
<evidence type="ECO:0000256" key="1">
    <source>
        <dbReference type="ARBA" id="ARBA00022801"/>
    </source>
</evidence>
<dbReference type="InterPro" id="IPR050261">
    <property type="entry name" value="FrsA_esterase"/>
</dbReference>
<sequence>MKSTDFKMNTTSLATEQGDIFIDEFIPKTEGNYPCVIMSHGFNSCAEELHDIAEKLAENGIYALCYDFNGGGNKGRSTGKTTDMSVLTEQNDLRAVIGYVKSLSQIGDIYLYGESQGGFVSALTAPEIPDIEGLFLVYPAFVIPHDWLSRDESTMQDEFDFMGVKISRAYYDGVPRYDVFAKAAEFKGPVKIWHGGADPVVDPEYSLKLVKSYENCELKVFSGNVHWFPPELRAVIAEEIVESIKV</sequence>
<reference evidence="3 4" key="1">
    <citation type="submission" date="2016-10" db="EMBL/GenBank/DDBJ databases">
        <authorList>
            <person name="de Groot N.N."/>
        </authorList>
    </citation>
    <scope>NUCLEOTIDE SEQUENCE [LARGE SCALE GENOMIC DNA]</scope>
    <source>
        <strain evidence="3 4">AR67</strain>
    </source>
</reference>
<evidence type="ECO:0000259" key="2">
    <source>
        <dbReference type="Pfam" id="PF12146"/>
    </source>
</evidence>
<feature type="domain" description="Serine aminopeptidase S33" evidence="2">
    <location>
        <begin position="35"/>
        <end position="147"/>
    </location>
</feature>
<protein>
    <recommendedName>
        <fullName evidence="2">Serine aminopeptidase S33 domain-containing protein</fullName>
    </recommendedName>
</protein>
<dbReference type="AlphaFoldDB" id="A0A1I1DTE7"/>
<gene>
    <name evidence="3" type="ORF">SAMN02910406_00421</name>
</gene>
<name>A0A1I1DTE7_RUMAL</name>
<dbReference type="EMBL" id="FOKQ01000003">
    <property type="protein sequence ID" value="SFB76000.1"/>
    <property type="molecule type" value="Genomic_DNA"/>
</dbReference>
<accession>A0A1I1DTE7</accession>
<keyword evidence="1" id="KW-0378">Hydrolase</keyword>
<dbReference type="SUPFAM" id="SSF53474">
    <property type="entry name" value="alpha/beta-Hydrolases"/>
    <property type="match status" value="1"/>
</dbReference>
<dbReference type="RefSeq" id="WP_074959823.1">
    <property type="nucleotide sequence ID" value="NZ_FOKQ01000003.1"/>
</dbReference>
<dbReference type="GO" id="GO:0052689">
    <property type="term" value="F:carboxylic ester hydrolase activity"/>
    <property type="evidence" value="ECO:0007669"/>
    <property type="project" value="UniProtKB-ARBA"/>
</dbReference>
<dbReference type="Proteomes" id="UP000182192">
    <property type="component" value="Unassembled WGS sequence"/>
</dbReference>
<evidence type="ECO:0000313" key="3">
    <source>
        <dbReference type="EMBL" id="SFB76000.1"/>
    </source>
</evidence>
<dbReference type="PANTHER" id="PTHR22946:SF9">
    <property type="entry name" value="POLYKETIDE TRANSFERASE AF380"/>
    <property type="match status" value="1"/>
</dbReference>
<dbReference type="OrthoDB" id="9776685at2"/>